<evidence type="ECO:0000313" key="1">
    <source>
        <dbReference type="EMBL" id="KAH3838069.1"/>
    </source>
</evidence>
<proteinExistence type="predicted"/>
<reference evidence="1" key="2">
    <citation type="submission" date="2020-11" db="EMBL/GenBank/DDBJ databases">
        <authorList>
            <person name="McCartney M.A."/>
            <person name="Auch B."/>
            <person name="Kono T."/>
            <person name="Mallez S."/>
            <person name="Becker A."/>
            <person name="Gohl D.M."/>
            <person name="Silverstein K.A.T."/>
            <person name="Koren S."/>
            <person name="Bechman K.B."/>
            <person name="Herman A."/>
            <person name="Abrahante J.E."/>
            <person name="Garbe J."/>
        </authorList>
    </citation>
    <scope>NUCLEOTIDE SEQUENCE</scope>
    <source>
        <strain evidence="1">Duluth1</strain>
        <tissue evidence="1">Whole animal</tissue>
    </source>
</reference>
<dbReference type="AlphaFoldDB" id="A0A9D4KEP4"/>
<keyword evidence="2" id="KW-1185">Reference proteome</keyword>
<accession>A0A9D4KEP4</accession>
<name>A0A9D4KEP4_DREPO</name>
<sequence length="57" mass="5881">MLPNGVCNIAAARCDIKGNIAAARCDIKGNIAAARCDIKGISAGIILLVKITCKQLL</sequence>
<comment type="caution">
    <text evidence="1">The sequence shown here is derived from an EMBL/GenBank/DDBJ whole genome shotgun (WGS) entry which is preliminary data.</text>
</comment>
<dbReference type="EMBL" id="JAIWYP010000004">
    <property type="protein sequence ID" value="KAH3838069.1"/>
    <property type="molecule type" value="Genomic_DNA"/>
</dbReference>
<evidence type="ECO:0000313" key="2">
    <source>
        <dbReference type="Proteomes" id="UP000828390"/>
    </source>
</evidence>
<dbReference type="Proteomes" id="UP000828390">
    <property type="component" value="Unassembled WGS sequence"/>
</dbReference>
<reference evidence="1" key="1">
    <citation type="journal article" date="2019" name="bioRxiv">
        <title>The Genome of the Zebra Mussel, Dreissena polymorpha: A Resource for Invasive Species Research.</title>
        <authorList>
            <person name="McCartney M.A."/>
            <person name="Auch B."/>
            <person name="Kono T."/>
            <person name="Mallez S."/>
            <person name="Zhang Y."/>
            <person name="Obille A."/>
            <person name="Becker A."/>
            <person name="Abrahante J.E."/>
            <person name="Garbe J."/>
            <person name="Badalamenti J.P."/>
            <person name="Herman A."/>
            <person name="Mangelson H."/>
            <person name="Liachko I."/>
            <person name="Sullivan S."/>
            <person name="Sone E.D."/>
            <person name="Koren S."/>
            <person name="Silverstein K.A.T."/>
            <person name="Beckman K.B."/>
            <person name="Gohl D.M."/>
        </authorList>
    </citation>
    <scope>NUCLEOTIDE SEQUENCE</scope>
    <source>
        <strain evidence="1">Duluth1</strain>
        <tissue evidence="1">Whole animal</tissue>
    </source>
</reference>
<organism evidence="1 2">
    <name type="scientific">Dreissena polymorpha</name>
    <name type="common">Zebra mussel</name>
    <name type="synonym">Mytilus polymorpha</name>
    <dbReference type="NCBI Taxonomy" id="45954"/>
    <lineage>
        <taxon>Eukaryota</taxon>
        <taxon>Metazoa</taxon>
        <taxon>Spiralia</taxon>
        <taxon>Lophotrochozoa</taxon>
        <taxon>Mollusca</taxon>
        <taxon>Bivalvia</taxon>
        <taxon>Autobranchia</taxon>
        <taxon>Heteroconchia</taxon>
        <taxon>Euheterodonta</taxon>
        <taxon>Imparidentia</taxon>
        <taxon>Neoheterodontei</taxon>
        <taxon>Myida</taxon>
        <taxon>Dreissenoidea</taxon>
        <taxon>Dreissenidae</taxon>
        <taxon>Dreissena</taxon>
    </lineage>
</organism>
<gene>
    <name evidence="1" type="ORF">DPMN_111475</name>
</gene>
<protein>
    <submittedName>
        <fullName evidence="1">Uncharacterized protein</fullName>
    </submittedName>
</protein>